<gene>
    <name evidence="9" type="ORF">FCC1311_102272</name>
</gene>
<keyword evidence="5" id="KW-0811">Translocation</keyword>
<feature type="region of interest" description="Disordered" evidence="8">
    <location>
        <begin position="478"/>
        <end position="510"/>
    </location>
</feature>
<reference evidence="9 10" key="1">
    <citation type="submission" date="2017-12" db="EMBL/GenBank/DDBJ databases">
        <title>Sequencing, de novo assembly and annotation of complete genome of a new Thraustochytrid species, strain FCC1311.</title>
        <authorList>
            <person name="Sedici K."/>
            <person name="Godart F."/>
            <person name="Aiese Cigliano R."/>
            <person name="Sanseverino W."/>
            <person name="Barakat M."/>
            <person name="Ortet P."/>
            <person name="Marechal E."/>
            <person name="Cagnac O."/>
            <person name="Amato A."/>
        </authorList>
    </citation>
    <scope>NUCLEOTIDE SEQUENCE [LARGE SCALE GENOMIC DNA]</scope>
</reference>
<dbReference type="GO" id="GO:0006606">
    <property type="term" value="P:protein import into nucleus"/>
    <property type="evidence" value="ECO:0007669"/>
    <property type="project" value="TreeGrafter"/>
</dbReference>
<feature type="compositionally biased region" description="Low complexity" evidence="8">
    <location>
        <begin position="61"/>
        <end position="75"/>
    </location>
</feature>
<evidence type="ECO:0000256" key="7">
    <source>
        <dbReference type="ARBA" id="ARBA00023242"/>
    </source>
</evidence>
<keyword evidence="10" id="KW-1185">Reference proteome</keyword>
<feature type="region of interest" description="Disordered" evidence="8">
    <location>
        <begin position="1"/>
        <end position="75"/>
    </location>
</feature>
<evidence type="ECO:0000313" key="9">
    <source>
        <dbReference type="EMBL" id="GBG34004.1"/>
    </source>
</evidence>
<name>A0A2R5H105_9STRA</name>
<dbReference type="GO" id="GO:0000056">
    <property type="term" value="P:ribosomal small subunit export from nucleus"/>
    <property type="evidence" value="ECO:0007669"/>
    <property type="project" value="InterPro"/>
</dbReference>
<proteinExistence type="predicted"/>
<protein>
    <submittedName>
        <fullName evidence="9">Uncharacterized protein</fullName>
    </submittedName>
</protein>
<evidence type="ECO:0000256" key="1">
    <source>
        <dbReference type="ARBA" id="ARBA00004567"/>
    </source>
</evidence>
<feature type="compositionally biased region" description="Low complexity" evidence="8">
    <location>
        <begin position="499"/>
        <end position="508"/>
    </location>
</feature>
<dbReference type="InParanoid" id="A0A2R5H105"/>
<dbReference type="Proteomes" id="UP000241890">
    <property type="component" value="Unassembled WGS sequence"/>
</dbReference>
<evidence type="ECO:0000256" key="4">
    <source>
        <dbReference type="ARBA" id="ARBA00022927"/>
    </source>
</evidence>
<feature type="region of interest" description="Disordered" evidence="8">
    <location>
        <begin position="816"/>
        <end position="848"/>
    </location>
</feature>
<organism evidence="9 10">
    <name type="scientific">Hondaea fermentalgiana</name>
    <dbReference type="NCBI Taxonomy" id="2315210"/>
    <lineage>
        <taxon>Eukaryota</taxon>
        <taxon>Sar</taxon>
        <taxon>Stramenopiles</taxon>
        <taxon>Bigyra</taxon>
        <taxon>Labyrinthulomycetes</taxon>
        <taxon>Thraustochytrida</taxon>
        <taxon>Thraustochytriidae</taxon>
        <taxon>Hondaea</taxon>
    </lineage>
</organism>
<keyword evidence="7" id="KW-0539">Nucleus</keyword>
<dbReference type="GO" id="GO:0006406">
    <property type="term" value="P:mRNA export from nucleus"/>
    <property type="evidence" value="ECO:0007669"/>
    <property type="project" value="TreeGrafter"/>
</dbReference>
<accession>A0A2R5H105</accession>
<feature type="region of interest" description="Disordered" evidence="8">
    <location>
        <begin position="567"/>
        <end position="640"/>
    </location>
</feature>
<dbReference type="OrthoDB" id="341482at2759"/>
<comment type="caution">
    <text evidence="9">The sequence shown here is derived from an EMBL/GenBank/DDBJ whole genome shotgun (WGS) entry which is preliminary data.</text>
</comment>
<dbReference type="GO" id="GO:0005643">
    <property type="term" value="C:nuclear pore"/>
    <property type="evidence" value="ECO:0007669"/>
    <property type="project" value="UniProtKB-SubCell"/>
</dbReference>
<keyword evidence="4" id="KW-0653">Protein transport</keyword>
<evidence type="ECO:0000256" key="5">
    <source>
        <dbReference type="ARBA" id="ARBA00023010"/>
    </source>
</evidence>
<dbReference type="PANTHER" id="PTHR13257:SF0">
    <property type="entry name" value="NUCLEAR PORE COMPLEX PROTEIN NUP88"/>
    <property type="match status" value="1"/>
</dbReference>
<keyword evidence="3" id="KW-0509">mRNA transport</keyword>
<evidence type="ECO:0000313" key="10">
    <source>
        <dbReference type="Proteomes" id="UP000241890"/>
    </source>
</evidence>
<feature type="compositionally biased region" description="Acidic residues" evidence="8">
    <location>
        <begin position="630"/>
        <end position="640"/>
    </location>
</feature>
<evidence type="ECO:0000256" key="8">
    <source>
        <dbReference type="SAM" id="MobiDB-lite"/>
    </source>
</evidence>
<dbReference type="GO" id="GO:0000055">
    <property type="term" value="P:ribosomal large subunit export from nucleus"/>
    <property type="evidence" value="ECO:0007669"/>
    <property type="project" value="InterPro"/>
</dbReference>
<feature type="compositionally biased region" description="Acidic residues" evidence="8">
    <location>
        <begin position="837"/>
        <end position="848"/>
    </location>
</feature>
<dbReference type="EMBL" id="BEYU01000177">
    <property type="protein sequence ID" value="GBG34004.1"/>
    <property type="molecule type" value="Genomic_DNA"/>
</dbReference>
<dbReference type="PANTHER" id="PTHR13257">
    <property type="entry name" value="NUCLEOPORIN NUP84-RELATED"/>
    <property type="match status" value="1"/>
</dbReference>
<evidence type="ECO:0000256" key="3">
    <source>
        <dbReference type="ARBA" id="ARBA00022816"/>
    </source>
</evidence>
<keyword evidence="6" id="KW-0906">Nuclear pore complex</keyword>
<comment type="subcellular location">
    <subcellularLocation>
        <location evidence="1">Nucleus</location>
        <location evidence="1">Nuclear pore complex</location>
    </subcellularLocation>
</comment>
<evidence type="ECO:0000256" key="2">
    <source>
        <dbReference type="ARBA" id="ARBA00022448"/>
    </source>
</evidence>
<dbReference type="InterPro" id="IPR037700">
    <property type="entry name" value="NUP88/NUP82"/>
</dbReference>
<keyword evidence="2" id="KW-0813">Transport</keyword>
<feature type="compositionally biased region" description="Polar residues" evidence="8">
    <location>
        <begin position="587"/>
        <end position="602"/>
    </location>
</feature>
<sequence length="1282" mass="136878">MKGFSFSDVAATPPPAFANKSGSLLFDSPVGVQRSPTQADTPQGFARSPDATSGLMGTPVSAKSSSRSSVGAGSASRAGSRYELVPAEVSPEETQRFVAQCGSSAIVLEASHNATRLLEFEVTKYADEVRDTRAIRCFPGLPSLNGQSVLRVSADARQQSLLIATTRNVIVCHLGQTLAGTSPLGRLRGTLMPSDADADADTYTLKAVGRTSFGILEIEGTMRDGELTGRLRTDNGALSGSFRCEKGGHFAGNATPVMGETWTGSCLVTRHASLPIDLPFSFTVTSLERKPGNALSVMLDVGSAGVEVIDANTFQTSKTPIVDAQWHPLIRNNVVVLDSRGMVRVYDLSGDLDEPVWSGSVLVGSLRKRTCVAMCFGAAPGHTSTSQVASRSVLQLERRLGLFVLVDTGAVVSLCPIGCFPADSPDVKALHTALLEEIKHDPSIENTSVWSGAMQWTESILSQSSTPMSPMPILHCPAPTQTVGPSSHHHRGGHGGSDGSARSSGPSPTGHACGIAYVPVEGTGSAAILRAWTSGRVDTLLGGMPVRLRVQETLQNDVAANGIEGFLRTPHRASRPAGLTPGRGSLDTPSRASPLQNLSSKLRSAYLRGREAGDDNESAPELKPQTLRFDDEEDDDFDENAEGRDRIGALTQFGSDEGDSQLVESDVARARGPRRSSAMHVQSNIEDLKMNARPPILVACTQMNIATALVLERDVVHADMVIGKDRVEGGVHVLWLPWLLDLAKPHRFDVEAVSRLLTRVIPDVRGLSGPASAAVFVEPGVGHLALSMQGGNEAAIVRCDVGTEIMKMSASLGAETARGGLNGENSAHGGLLRDGRDDESEGDDGDQEDTARQLDELKVHFNQQLTRLTAIPRKLRSVKLMSPDTPPALSLAICSWLHELSETLLYGHAKSNVTGLMEGIRRGMDTLQRMRADQVLQFNAQVQALADVRKSLESSFSSAEALKTGQVARLGELQSLLEESFECLEEQVASLGPRSTPADRQLLRAFTELEERTVGLDEDMSTCASRIDRVQENEKRLLSKPYAEDCLKGQEALKSLRELQSRTQDLIGRMAQVQEKPQTDRMSVLSLQERIWAARERIQSIAASGVFVGAPVTLVAFASEGITMMEQELQEGAITSVKVDRELLQRGHQTGLRRLMGLDAMICPFALPTPTRSGGAAGTIHLILLSESVRVEFENGCCTIEAIKDPSSAAAAAAAAAAAGADLVEVTLVDLTHEEDAPRAEAMGLHVCADNADVEQTCQKLSGLARMPTAETVRIVASSASN</sequence>
<dbReference type="GO" id="GO:0017056">
    <property type="term" value="F:structural constituent of nuclear pore"/>
    <property type="evidence" value="ECO:0007669"/>
    <property type="project" value="InterPro"/>
</dbReference>
<evidence type="ECO:0000256" key="6">
    <source>
        <dbReference type="ARBA" id="ARBA00023132"/>
    </source>
</evidence>